<name>A0ABR0QML5_GOSAR</name>
<evidence type="ECO:0000313" key="1">
    <source>
        <dbReference type="EMBL" id="KAK5840464.1"/>
    </source>
</evidence>
<proteinExistence type="predicted"/>
<comment type="caution">
    <text evidence="1">The sequence shown here is derived from an EMBL/GenBank/DDBJ whole genome shotgun (WGS) entry which is preliminary data.</text>
</comment>
<dbReference type="Proteomes" id="UP001358586">
    <property type="component" value="Chromosome 3"/>
</dbReference>
<keyword evidence="2" id="KW-1185">Reference proteome</keyword>
<accession>A0ABR0QML5</accession>
<sequence length="122" mass="13882">MRKLIETCSILRKMVVLLSGSCFGKLRHLNEYDLSYGYTWARSYVDSSSKWNPPNSMHRLSSWSPLEMGWIKLNYDEAMSLCGQHASIGGVLRDSNANRLCGYVTSFGRGFNSSLLELRLLH</sequence>
<reference evidence="1 2" key="1">
    <citation type="submission" date="2023-03" db="EMBL/GenBank/DDBJ databases">
        <title>WGS of Gossypium arboreum.</title>
        <authorList>
            <person name="Yu D."/>
        </authorList>
    </citation>
    <scope>NUCLEOTIDE SEQUENCE [LARGE SCALE GENOMIC DNA]</scope>
    <source>
        <tissue evidence="1">Leaf</tissue>
    </source>
</reference>
<dbReference type="EMBL" id="JARKNE010000003">
    <property type="protein sequence ID" value="KAK5840464.1"/>
    <property type="molecule type" value="Genomic_DNA"/>
</dbReference>
<organism evidence="1 2">
    <name type="scientific">Gossypium arboreum</name>
    <name type="common">Tree cotton</name>
    <name type="synonym">Gossypium nanking</name>
    <dbReference type="NCBI Taxonomy" id="29729"/>
    <lineage>
        <taxon>Eukaryota</taxon>
        <taxon>Viridiplantae</taxon>
        <taxon>Streptophyta</taxon>
        <taxon>Embryophyta</taxon>
        <taxon>Tracheophyta</taxon>
        <taxon>Spermatophyta</taxon>
        <taxon>Magnoliopsida</taxon>
        <taxon>eudicotyledons</taxon>
        <taxon>Gunneridae</taxon>
        <taxon>Pentapetalae</taxon>
        <taxon>rosids</taxon>
        <taxon>malvids</taxon>
        <taxon>Malvales</taxon>
        <taxon>Malvaceae</taxon>
        <taxon>Malvoideae</taxon>
        <taxon>Gossypium</taxon>
    </lineage>
</organism>
<evidence type="ECO:0000313" key="2">
    <source>
        <dbReference type="Proteomes" id="UP001358586"/>
    </source>
</evidence>
<protein>
    <submittedName>
        <fullName evidence="1">Uncharacterized protein</fullName>
    </submittedName>
</protein>
<gene>
    <name evidence="1" type="ORF">PVK06_009365</name>
</gene>